<dbReference type="InterPro" id="IPR003675">
    <property type="entry name" value="Rce1/LyrA-like_dom"/>
</dbReference>
<dbReference type="InterPro" id="IPR052710">
    <property type="entry name" value="CAAX_protease"/>
</dbReference>
<keyword evidence="1" id="KW-0812">Transmembrane</keyword>
<feature type="transmembrane region" description="Helical" evidence="1">
    <location>
        <begin position="33"/>
        <end position="58"/>
    </location>
</feature>
<organism evidence="3 4">
    <name type="scientific">Stenotrophomonas panacihumi</name>
    <dbReference type="NCBI Taxonomy" id="676599"/>
    <lineage>
        <taxon>Bacteria</taxon>
        <taxon>Pseudomonadati</taxon>
        <taxon>Pseudomonadota</taxon>
        <taxon>Gammaproteobacteria</taxon>
        <taxon>Lysobacterales</taxon>
        <taxon>Lysobacteraceae</taxon>
        <taxon>Stenotrophomonas</taxon>
    </lineage>
</organism>
<reference evidence="3 4" key="1">
    <citation type="submission" date="2015-10" db="EMBL/GenBank/DDBJ databases">
        <title>Genome sequencing and analysis of members of genus Stenotrophomonas.</title>
        <authorList>
            <person name="Patil P.P."/>
            <person name="Midha S."/>
            <person name="Patil P.B."/>
        </authorList>
    </citation>
    <scope>NUCLEOTIDE SEQUENCE [LARGE SCALE GENOMIC DNA]</scope>
    <source>
        <strain evidence="3 4">JCM 16536</strain>
    </source>
</reference>
<protein>
    <recommendedName>
        <fullName evidence="2">CAAX prenyl protease 2/Lysostaphin resistance protein A-like domain-containing protein</fullName>
    </recommendedName>
</protein>
<feature type="transmembrane region" description="Helical" evidence="1">
    <location>
        <begin position="172"/>
        <end position="190"/>
    </location>
</feature>
<feature type="transmembrane region" description="Helical" evidence="1">
    <location>
        <begin position="202"/>
        <end position="221"/>
    </location>
</feature>
<evidence type="ECO:0000259" key="2">
    <source>
        <dbReference type="Pfam" id="PF02517"/>
    </source>
</evidence>
<dbReference type="OrthoDB" id="6024813at2"/>
<evidence type="ECO:0000313" key="4">
    <source>
        <dbReference type="Proteomes" id="UP000051802"/>
    </source>
</evidence>
<dbReference type="AlphaFoldDB" id="A0A0R0A8Y3"/>
<comment type="caution">
    <text evidence="3">The sequence shown here is derived from an EMBL/GenBank/DDBJ whole genome shotgun (WGS) entry which is preliminary data.</text>
</comment>
<name>A0A0R0A8Y3_9GAMM</name>
<dbReference type="GO" id="GO:0004175">
    <property type="term" value="F:endopeptidase activity"/>
    <property type="evidence" value="ECO:0007669"/>
    <property type="project" value="UniProtKB-ARBA"/>
</dbReference>
<dbReference type="PANTHER" id="PTHR36435">
    <property type="entry name" value="SLR1288 PROTEIN"/>
    <property type="match status" value="1"/>
</dbReference>
<feature type="domain" description="CAAX prenyl protease 2/Lysostaphin resistance protein A-like" evidence="2">
    <location>
        <begin position="173"/>
        <end position="273"/>
    </location>
</feature>
<dbReference type="STRING" id="676599.ARC20_15720"/>
<dbReference type="RefSeq" id="WP_057648999.1">
    <property type="nucleotide sequence ID" value="NZ_LLXU01000128.1"/>
</dbReference>
<dbReference type="Proteomes" id="UP000051802">
    <property type="component" value="Unassembled WGS sequence"/>
</dbReference>
<feature type="transmembrane region" description="Helical" evidence="1">
    <location>
        <begin position="88"/>
        <end position="109"/>
    </location>
</feature>
<keyword evidence="1" id="KW-1133">Transmembrane helix</keyword>
<dbReference type="GO" id="GO:0080120">
    <property type="term" value="P:CAAX-box protein maturation"/>
    <property type="evidence" value="ECO:0007669"/>
    <property type="project" value="UniProtKB-ARBA"/>
</dbReference>
<feature type="transmembrane region" description="Helical" evidence="1">
    <location>
        <begin position="130"/>
        <end position="152"/>
    </location>
</feature>
<dbReference type="PANTHER" id="PTHR36435:SF1">
    <property type="entry name" value="CAAX AMINO TERMINAL PROTEASE FAMILY PROTEIN"/>
    <property type="match status" value="1"/>
</dbReference>
<feature type="transmembrane region" description="Helical" evidence="1">
    <location>
        <begin position="233"/>
        <end position="253"/>
    </location>
</feature>
<gene>
    <name evidence="3" type="ORF">ARC20_15720</name>
</gene>
<keyword evidence="4" id="KW-1185">Reference proteome</keyword>
<sequence>MNDLPVSPPPAVEALSTPVPSAPAADRSPLLNFFLDALIALVILLVVSIAAGMAWGVIRGFQLVLEARSRGVEIDPAQVAHQLGQPGAMAQLLMALVSTGAAALVVYFWRRRATAAERRESWAALRHPGTWGLAALVAVGVFCFSTATGMLADRLDIKPVPTNLSLMSDLLSQWPLSAVLFAVVLAPAYEELLFRRVLFGRLLAAGRPVLGIVLSSLAFALLHEIPGLSGNGVLAICQLWLVYGTMGAAFAWLYWRTGSLWAAILAHGLNNAIAMAALYWFGLQ</sequence>
<feature type="transmembrane region" description="Helical" evidence="1">
    <location>
        <begin position="260"/>
        <end position="281"/>
    </location>
</feature>
<evidence type="ECO:0000256" key="1">
    <source>
        <dbReference type="SAM" id="Phobius"/>
    </source>
</evidence>
<evidence type="ECO:0000313" key="3">
    <source>
        <dbReference type="EMBL" id="KRG37860.1"/>
    </source>
</evidence>
<dbReference type="EMBL" id="LLXU01000128">
    <property type="protein sequence ID" value="KRG37860.1"/>
    <property type="molecule type" value="Genomic_DNA"/>
</dbReference>
<dbReference type="Pfam" id="PF02517">
    <property type="entry name" value="Rce1-like"/>
    <property type="match status" value="1"/>
</dbReference>
<accession>A0A0R0A8Y3</accession>
<keyword evidence="1" id="KW-0472">Membrane</keyword>
<proteinExistence type="predicted"/>